<evidence type="ECO:0000256" key="6">
    <source>
        <dbReference type="HAMAP-Rule" id="MF_00073"/>
    </source>
</evidence>
<keyword evidence="2 6" id="KW-0889">Transcription antitermination</keyword>
<dbReference type="InterPro" id="IPR006027">
    <property type="entry name" value="NusB_RsmB_TIM44"/>
</dbReference>
<sequence length="168" mass="19607">MKVSMIKKVTSREYMMKFFYCLDVLKEERTSLFEKAEEFMKDNEEFIINRFEELKLQNSESADAHEESPAFEDCLDKVYIRDLCNEYEENSEEIDAVINRYANNWSTDTMPKVDVAILRVAVAEITYMDAIPDKASVNEAVEMAKLYCDDKSPKFINGILGSYLNDRK</sequence>
<evidence type="ECO:0000256" key="3">
    <source>
        <dbReference type="ARBA" id="ARBA00022884"/>
    </source>
</evidence>
<dbReference type="RefSeq" id="WP_142535928.1">
    <property type="nucleotide sequence ID" value="NZ_SGJB01000008.1"/>
</dbReference>
<reference evidence="8 9" key="1">
    <citation type="submission" date="2019-02" db="EMBL/GenBank/DDBJ databases">
        <title>Peptostreptococcaceae bacterium ZHW00191 nov., a new bacterium isolated from the human gut.</title>
        <authorList>
            <person name="Zhou H.-W."/>
            <person name="Chen X.-J."/>
        </authorList>
    </citation>
    <scope>NUCLEOTIDE SEQUENCE [LARGE SCALE GENOMIC DNA]</scope>
    <source>
        <strain evidence="8 9">ZHW00191</strain>
    </source>
</reference>
<evidence type="ECO:0000256" key="1">
    <source>
        <dbReference type="ARBA" id="ARBA00005952"/>
    </source>
</evidence>
<keyword evidence="4 6" id="KW-0805">Transcription regulation</keyword>
<dbReference type="EMBL" id="SGJB01000008">
    <property type="protein sequence ID" value="TQQ84657.1"/>
    <property type="molecule type" value="Genomic_DNA"/>
</dbReference>
<keyword evidence="9" id="KW-1185">Reference proteome</keyword>
<dbReference type="GO" id="GO:0006353">
    <property type="term" value="P:DNA-templated transcription termination"/>
    <property type="evidence" value="ECO:0007669"/>
    <property type="project" value="UniProtKB-UniRule"/>
</dbReference>
<dbReference type="Pfam" id="PF01029">
    <property type="entry name" value="NusB"/>
    <property type="match status" value="1"/>
</dbReference>
<evidence type="ECO:0000256" key="5">
    <source>
        <dbReference type="ARBA" id="ARBA00023163"/>
    </source>
</evidence>
<comment type="function">
    <text evidence="6">Involved in transcription antitermination. Required for transcription of ribosomal RNA (rRNA) genes. Binds specifically to the boxA antiterminator sequence of the ribosomal RNA (rrn) operons.</text>
</comment>
<keyword evidence="3 6" id="KW-0694">RNA-binding</keyword>
<evidence type="ECO:0000259" key="7">
    <source>
        <dbReference type="Pfam" id="PF01029"/>
    </source>
</evidence>
<evidence type="ECO:0000313" key="8">
    <source>
        <dbReference type="EMBL" id="TQQ84657.1"/>
    </source>
</evidence>
<feature type="domain" description="NusB/RsmB/TIM44" evidence="7">
    <location>
        <begin position="58"/>
        <end position="163"/>
    </location>
</feature>
<organism evidence="8 9">
    <name type="scientific">Peptacetobacter hominis</name>
    <dbReference type="NCBI Taxonomy" id="2743610"/>
    <lineage>
        <taxon>Bacteria</taxon>
        <taxon>Bacillati</taxon>
        <taxon>Bacillota</taxon>
        <taxon>Clostridia</taxon>
        <taxon>Peptostreptococcales</taxon>
        <taxon>Peptostreptococcaceae</taxon>
        <taxon>Peptacetobacter</taxon>
    </lineage>
</organism>
<dbReference type="AlphaFoldDB" id="A0A544QVD7"/>
<protein>
    <recommendedName>
        <fullName evidence="6">Transcription antitermination protein NusB</fullName>
    </recommendedName>
    <alternativeName>
        <fullName evidence="6">Antitermination factor NusB</fullName>
    </alternativeName>
</protein>
<comment type="caution">
    <text evidence="8">The sequence shown here is derived from an EMBL/GenBank/DDBJ whole genome shotgun (WGS) entry which is preliminary data.</text>
</comment>
<name>A0A544QVD7_9FIRM</name>
<evidence type="ECO:0000256" key="2">
    <source>
        <dbReference type="ARBA" id="ARBA00022814"/>
    </source>
</evidence>
<dbReference type="GO" id="GO:0003723">
    <property type="term" value="F:RNA binding"/>
    <property type="evidence" value="ECO:0007669"/>
    <property type="project" value="UniProtKB-UniRule"/>
</dbReference>
<dbReference type="PANTHER" id="PTHR11078:SF3">
    <property type="entry name" value="ANTITERMINATION NUSB DOMAIN-CONTAINING PROTEIN"/>
    <property type="match status" value="1"/>
</dbReference>
<dbReference type="Gene3D" id="1.10.940.10">
    <property type="entry name" value="NusB-like"/>
    <property type="match status" value="1"/>
</dbReference>
<dbReference type="InterPro" id="IPR011605">
    <property type="entry name" value="NusB_fam"/>
</dbReference>
<comment type="similarity">
    <text evidence="1 6">Belongs to the NusB family.</text>
</comment>
<evidence type="ECO:0000313" key="9">
    <source>
        <dbReference type="Proteomes" id="UP000317863"/>
    </source>
</evidence>
<dbReference type="GO" id="GO:0031564">
    <property type="term" value="P:transcription antitermination"/>
    <property type="evidence" value="ECO:0007669"/>
    <property type="project" value="UniProtKB-KW"/>
</dbReference>
<dbReference type="PANTHER" id="PTHR11078">
    <property type="entry name" value="N UTILIZATION SUBSTANCE PROTEIN B-RELATED"/>
    <property type="match status" value="1"/>
</dbReference>
<dbReference type="InterPro" id="IPR035926">
    <property type="entry name" value="NusB-like_sf"/>
</dbReference>
<dbReference type="NCBIfam" id="TIGR01951">
    <property type="entry name" value="nusB"/>
    <property type="match status" value="1"/>
</dbReference>
<dbReference type="Proteomes" id="UP000317863">
    <property type="component" value="Unassembled WGS sequence"/>
</dbReference>
<dbReference type="GO" id="GO:0005829">
    <property type="term" value="C:cytosol"/>
    <property type="evidence" value="ECO:0007669"/>
    <property type="project" value="TreeGrafter"/>
</dbReference>
<accession>A0A544QVD7</accession>
<gene>
    <name evidence="6 8" type="primary">nusB</name>
    <name evidence="8" type="ORF">EXD82_05565</name>
</gene>
<evidence type="ECO:0000256" key="4">
    <source>
        <dbReference type="ARBA" id="ARBA00023015"/>
    </source>
</evidence>
<dbReference type="HAMAP" id="MF_00073">
    <property type="entry name" value="NusB"/>
    <property type="match status" value="1"/>
</dbReference>
<proteinExistence type="inferred from homology"/>
<dbReference type="SUPFAM" id="SSF48013">
    <property type="entry name" value="NusB-like"/>
    <property type="match status" value="1"/>
</dbReference>
<keyword evidence="5 6" id="KW-0804">Transcription</keyword>
<dbReference type="OrthoDB" id="9811381at2"/>